<evidence type="ECO:0000256" key="12">
    <source>
        <dbReference type="ARBA" id="ARBA00022842"/>
    </source>
</evidence>
<evidence type="ECO:0000256" key="10">
    <source>
        <dbReference type="ARBA" id="ARBA00022827"/>
    </source>
</evidence>
<sequence>MSVLPPAETLQSVILHTLDQRNSIPDTRSLALALPAGVDASAQLPQLGAPEGAVVGPSVDNQNALKAVLDSLAAREMVAFRQVTVDQHVLTAEGSQIAQSGSHEYRVWSALPPPGSEMGLTAKEIEAKVGKDTAKVGQGKAMKNKWVVKKGDGFLQAAATVDDVTQKDLLAIQSTGGHSDEKLLAELRKRKLVEKKKTFYYSVEKGPSFATTVAKLETDLTVELLSSGAWEQASFKKYNFQAEGAPTHGGALHPLMKVREEFRNIFFEMGFTEMPTNRFVESSFWNFDTLYVPQQHPAREMQDTFYVKDPVASTTFPKDYYERVKRVHEVGDYGSTGYRYPFSKEETSRLVLRTHTTSVSSAQLYQLANQPGGFKPAKMFSIDRVFRNEAVDMTHLAEFHQVEGVVADRNLTLADLIGFMEVFFSKMGVKNLRFKPAYNPYTEPSLEIFSWHEGLGKWVEIGNSGMFRPEMLETMGLPADVRVLGFGLSLERPTMIRYGISNIRDLLGHKVPLEMIEKSAATKRYSTAPPTPASSKKRPSNRLLPLTAGIVLLAGGAYLYLTREEPTLLGYDRWTPVKINDPTARPILSLFVKEPNLQIQRAYTPLTSSSFNPSGPAELDLVIKRYADGELSRYIHRLRPGDELTVRGPAITWYYSPQDWDEVTFVVGGTGITPAYQFINDMLASSTSSPDTLKVSIVYASPSPSRILLKDSLDALRQQGLERLSLHYLADGLDANASSKTAQQDVTISFPDRKTLKKLLGKKEEGKRKVVIVCGPEGMIEAVAGPRGRNFSQGRVGGVLKELGFTEKEVVKL</sequence>
<dbReference type="SUPFAM" id="SSF55681">
    <property type="entry name" value="Class II aaRS and biotin synthetases"/>
    <property type="match status" value="1"/>
</dbReference>
<dbReference type="Gene3D" id="1.10.10.2330">
    <property type="match status" value="1"/>
</dbReference>
<evidence type="ECO:0000256" key="15">
    <source>
        <dbReference type="ARBA" id="ARBA00030612"/>
    </source>
</evidence>
<dbReference type="AlphaFoldDB" id="A0A511K7R0"/>
<comment type="caution">
    <text evidence="18">The sequence shown here is derived from an EMBL/GenBank/DDBJ whole genome shotgun (WGS) entry which is preliminary data.</text>
</comment>
<keyword evidence="9" id="KW-0547">Nucleotide-binding</keyword>
<dbReference type="PANTHER" id="PTHR11538:SF40">
    <property type="entry name" value="PHENYLALANINE--TRNA LIGASE ALPHA SUBUNIT"/>
    <property type="match status" value="1"/>
</dbReference>
<dbReference type="NCBIfam" id="NF003210">
    <property type="entry name" value="PRK04172.1"/>
    <property type="match status" value="1"/>
</dbReference>
<dbReference type="Pfam" id="PF00175">
    <property type="entry name" value="NAD_binding_1"/>
    <property type="match status" value="1"/>
</dbReference>
<evidence type="ECO:0000256" key="2">
    <source>
        <dbReference type="ARBA" id="ARBA00004496"/>
    </source>
</evidence>
<protein>
    <recommendedName>
        <fullName evidence="4">phenylalanine--tRNA ligase</fullName>
        <ecNumber evidence="4">6.1.1.20</ecNumber>
    </recommendedName>
    <alternativeName>
        <fullName evidence="15">Phenylalanyl-tRNA synthetase alpha subunit</fullName>
    </alternativeName>
</protein>
<dbReference type="CDD" id="cd00496">
    <property type="entry name" value="PheRS_alpha_core"/>
    <property type="match status" value="1"/>
</dbReference>
<keyword evidence="13" id="KW-0648">Protein biosynthesis</keyword>
<dbReference type="InterPro" id="IPR004529">
    <property type="entry name" value="Phe-tRNA-synth_IIc_asu"/>
</dbReference>
<accession>A0A511K7R0</accession>
<evidence type="ECO:0000259" key="17">
    <source>
        <dbReference type="PROSITE" id="PS51384"/>
    </source>
</evidence>
<keyword evidence="7" id="KW-0285">Flavoprotein</keyword>
<evidence type="ECO:0000256" key="13">
    <source>
        <dbReference type="ARBA" id="ARBA00022917"/>
    </source>
</evidence>
<dbReference type="Gene3D" id="3.30.930.10">
    <property type="entry name" value="Bira Bifunctional Protein, Domain 2"/>
    <property type="match status" value="1"/>
</dbReference>
<dbReference type="GO" id="GO:0004826">
    <property type="term" value="F:phenylalanine-tRNA ligase activity"/>
    <property type="evidence" value="ECO:0007669"/>
    <property type="project" value="UniProtKB-EC"/>
</dbReference>
<dbReference type="InterPro" id="IPR001433">
    <property type="entry name" value="OxRdtase_FAD/NAD-bd"/>
</dbReference>
<evidence type="ECO:0000256" key="1">
    <source>
        <dbReference type="ARBA" id="ARBA00001974"/>
    </source>
</evidence>
<dbReference type="SUPFAM" id="SSF63380">
    <property type="entry name" value="Riboflavin synthase domain-like"/>
    <property type="match status" value="1"/>
</dbReference>
<keyword evidence="6" id="KW-0436">Ligase</keyword>
<keyword evidence="5" id="KW-0963">Cytoplasm</keyword>
<dbReference type="PANTHER" id="PTHR11538">
    <property type="entry name" value="PHENYLALANYL-TRNA SYNTHETASE"/>
    <property type="match status" value="1"/>
</dbReference>
<dbReference type="Pfam" id="PF18553">
    <property type="entry name" value="PheRS_DBD3"/>
    <property type="match status" value="1"/>
</dbReference>
<dbReference type="Gene3D" id="2.40.30.10">
    <property type="entry name" value="Translation factors"/>
    <property type="match status" value="1"/>
</dbReference>
<keyword evidence="10" id="KW-0274">FAD</keyword>
<dbReference type="GO" id="GO:0000049">
    <property type="term" value="F:tRNA binding"/>
    <property type="evidence" value="ECO:0007669"/>
    <property type="project" value="InterPro"/>
</dbReference>
<evidence type="ECO:0000256" key="5">
    <source>
        <dbReference type="ARBA" id="ARBA00022490"/>
    </source>
</evidence>
<dbReference type="InterPro" id="IPR045864">
    <property type="entry name" value="aa-tRNA-synth_II/BPL/LPL"/>
</dbReference>
<dbReference type="InterPro" id="IPR040725">
    <property type="entry name" value="PheRS_DBD3"/>
</dbReference>
<dbReference type="EMBL" id="BJWK01000001">
    <property type="protein sequence ID" value="GEM06046.1"/>
    <property type="molecule type" value="Genomic_DNA"/>
</dbReference>
<comment type="cofactor">
    <cofactor evidence="1">
        <name>FAD</name>
        <dbReference type="ChEBI" id="CHEBI:57692"/>
    </cofactor>
</comment>
<evidence type="ECO:0000256" key="7">
    <source>
        <dbReference type="ARBA" id="ARBA00022630"/>
    </source>
</evidence>
<organism evidence="18 19">
    <name type="scientific">Rhodotorula toruloides</name>
    <name type="common">Yeast</name>
    <name type="synonym">Rhodosporidium toruloides</name>
    <dbReference type="NCBI Taxonomy" id="5286"/>
    <lineage>
        <taxon>Eukaryota</taxon>
        <taxon>Fungi</taxon>
        <taxon>Dikarya</taxon>
        <taxon>Basidiomycota</taxon>
        <taxon>Pucciniomycotina</taxon>
        <taxon>Microbotryomycetes</taxon>
        <taxon>Sporidiobolales</taxon>
        <taxon>Sporidiobolaceae</taxon>
        <taxon>Rhodotorula</taxon>
    </lineage>
</organism>
<dbReference type="GO" id="GO:0009328">
    <property type="term" value="C:phenylalanine-tRNA ligase complex"/>
    <property type="evidence" value="ECO:0007669"/>
    <property type="project" value="TreeGrafter"/>
</dbReference>
<dbReference type="InterPro" id="IPR017927">
    <property type="entry name" value="FAD-bd_FR_type"/>
</dbReference>
<evidence type="ECO:0000313" key="18">
    <source>
        <dbReference type="EMBL" id="GEM06046.1"/>
    </source>
</evidence>
<reference evidence="18 19" key="1">
    <citation type="submission" date="2019-07" db="EMBL/GenBank/DDBJ databases">
        <title>Rhodotorula toruloides NBRC10032 genome sequencing.</title>
        <authorList>
            <person name="Shida Y."/>
            <person name="Takaku H."/>
            <person name="Ogasawara W."/>
            <person name="Mori K."/>
        </authorList>
    </citation>
    <scope>NUCLEOTIDE SEQUENCE [LARGE SCALE GENOMIC DNA]</scope>
    <source>
        <strain evidence="18 19">NBRC10032</strain>
    </source>
</reference>
<dbReference type="SUPFAM" id="SSF52343">
    <property type="entry name" value="Ferredoxin reductase-like, C-terminal NADP-linked domain"/>
    <property type="match status" value="1"/>
</dbReference>
<dbReference type="InterPro" id="IPR008333">
    <property type="entry name" value="Cbr1-like_FAD-bd_dom"/>
</dbReference>
<dbReference type="GO" id="GO:0005829">
    <property type="term" value="C:cytosol"/>
    <property type="evidence" value="ECO:0007669"/>
    <property type="project" value="TreeGrafter"/>
</dbReference>
<keyword evidence="14 18" id="KW-0030">Aminoacyl-tRNA synthetase</keyword>
<evidence type="ECO:0000256" key="8">
    <source>
        <dbReference type="ARBA" id="ARBA00022723"/>
    </source>
</evidence>
<dbReference type="NCBIfam" id="TIGR00468">
    <property type="entry name" value="pheS"/>
    <property type="match status" value="1"/>
</dbReference>
<dbReference type="Pfam" id="PF01409">
    <property type="entry name" value="tRNA-synt_2d"/>
    <property type="match status" value="1"/>
</dbReference>
<dbReference type="GO" id="GO:0006432">
    <property type="term" value="P:phenylalanyl-tRNA aminoacylation"/>
    <property type="evidence" value="ECO:0007669"/>
    <property type="project" value="InterPro"/>
</dbReference>
<feature type="domain" description="FAD-binding FR-type" evidence="17">
    <location>
        <begin position="493"/>
        <end position="656"/>
    </location>
</feature>
<dbReference type="InterPro" id="IPR017938">
    <property type="entry name" value="Riboflavin_synthase-like_b-brl"/>
</dbReference>
<dbReference type="PROSITE" id="PS50862">
    <property type="entry name" value="AA_TRNA_LIGASE_II"/>
    <property type="match status" value="1"/>
</dbReference>
<comment type="similarity">
    <text evidence="3">Belongs to the class-II aminoacyl-tRNA synthetase family. Phe-tRNA synthetase alpha subunit type 2 subfamily.</text>
</comment>
<dbReference type="PROSITE" id="PS51384">
    <property type="entry name" value="FAD_FR"/>
    <property type="match status" value="1"/>
</dbReference>
<dbReference type="PRINTS" id="PR00406">
    <property type="entry name" value="CYTB5RDTASE"/>
</dbReference>
<keyword evidence="12" id="KW-0460">Magnesium</keyword>
<evidence type="ECO:0000256" key="3">
    <source>
        <dbReference type="ARBA" id="ARBA00006703"/>
    </source>
</evidence>
<gene>
    <name evidence="18" type="ORF">Rt10032_c01g0063</name>
</gene>
<dbReference type="GO" id="GO:0016491">
    <property type="term" value="F:oxidoreductase activity"/>
    <property type="evidence" value="ECO:0007669"/>
    <property type="project" value="InterPro"/>
</dbReference>
<keyword evidence="11" id="KW-0067">ATP-binding</keyword>
<dbReference type="InterPro" id="IPR006195">
    <property type="entry name" value="aa-tRNA-synth_II"/>
</dbReference>
<evidence type="ECO:0000313" key="19">
    <source>
        <dbReference type="Proteomes" id="UP000321518"/>
    </source>
</evidence>
<proteinExistence type="inferred from homology"/>
<dbReference type="FunFam" id="1.10.10.2320:FF:000001">
    <property type="entry name" value="phenylalanine--tRNA ligase alpha subunit"/>
    <property type="match status" value="1"/>
</dbReference>
<feature type="domain" description="Aminoacyl-transfer RNA synthetases class-II family profile" evidence="16">
    <location>
        <begin position="257"/>
        <end position="512"/>
    </location>
</feature>
<evidence type="ECO:0000256" key="6">
    <source>
        <dbReference type="ARBA" id="ARBA00022598"/>
    </source>
</evidence>
<dbReference type="EC" id="6.1.1.20" evidence="4"/>
<evidence type="ECO:0000256" key="14">
    <source>
        <dbReference type="ARBA" id="ARBA00023146"/>
    </source>
</evidence>
<dbReference type="Gene3D" id="3.30.1370.240">
    <property type="match status" value="1"/>
</dbReference>
<keyword evidence="8" id="KW-0479">Metal-binding</keyword>
<dbReference type="GO" id="GO:0005524">
    <property type="term" value="F:ATP binding"/>
    <property type="evidence" value="ECO:0007669"/>
    <property type="project" value="UniProtKB-KW"/>
</dbReference>
<evidence type="ECO:0000256" key="9">
    <source>
        <dbReference type="ARBA" id="ARBA00022741"/>
    </source>
</evidence>
<comment type="subcellular location">
    <subcellularLocation>
        <location evidence="2">Cytoplasm</location>
    </subcellularLocation>
</comment>
<dbReference type="CDD" id="cd06183">
    <property type="entry name" value="cyt_b5_reduct_like"/>
    <property type="match status" value="1"/>
</dbReference>
<dbReference type="Gene3D" id="3.40.50.80">
    <property type="entry name" value="Nucleotide-binding domain of ferredoxin-NADP reductase (FNR) module"/>
    <property type="match status" value="1"/>
</dbReference>
<dbReference type="InterPro" id="IPR039261">
    <property type="entry name" value="FNR_nucleotide-bd"/>
</dbReference>
<dbReference type="FunFam" id="3.30.930.10:FF:000028">
    <property type="entry name" value="Phenylalanyl-tRNA synthetase alpha chain"/>
    <property type="match status" value="1"/>
</dbReference>
<evidence type="ECO:0000256" key="4">
    <source>
        <dbReference type="ARBA" id="ARBA00012814"/>
    </source>
</evidence>
<dbReference type="Pfam" id="PF00970">
    <property type="entry name" value="FAD_binding_6"/>
    <property type="match status" value="1"/>
</dbReference>
<evidence type="ECO:0000259" key="16">
    <source>
        <dbReference type="PROSITE" id="PS50862"/>
    </source>
</evidence>
<name>A0A511K7R0_RHOTO</name>
<dbReference type="Gene3D" id="1.10.10.2320">
    <property type="match status" value="1"/>
</dbReference>
<dbReference type="OrthoDB" id="238316at2759"/>
<dbReference type="Proteomes" id="UP000321518">
    <property type="component" value="Unassembled WGS sequence"/>
</dbReference>
<dbReference type="GO" id="GO:0046872">
    <property type="term" value="F:metal ion binding"/>
    <property type="evidence" value="ECO:0007669"/>
    <property type="project" value="UniProtKB-KW"/>
</dbReference>
<dbReference type="InterPro" id="IPR002319">
    <property type="entry name" value="Phenylalanyl-tRNA_Synthase"/>
</dbReference>
<evidence type="ECO:0000256" key="11">
    <source>
        <dbReference type="ARBA" id="ARBA00022840"/>
    </source>
</evidence>